<keyword evidence="1" id="KW-0472">Membrane</keyword>
<proteinExistence type="predicted"/>
<evidence type="ECO:0000313" key="2">
    <source>
        <dbReference type="EMBL" id="TND54595.1"/>
    </source>
</evidence>
<keyword evidence="1" id="KW-1133">Transmembrane helix</keyword>
<dbReference type="RefSeq" id="WP_139494268.1">
    <property type="nucleotide sequence ID" value="NZ_CAWORL010000002.1"/>
</dbReference>
<comment type="caution">
    <text evidence="2">The sequence shown here is derived from an EMBL/GenBank/DDBJ whole genome shotgun (WGS) entry which is preliminary data.</text>
</comment>
<dbReference type="Proteomes" id="UP000796104">
    <property type="component" value="Unassembled WGS sequence"/>
</dbReference>
<protein>
    <submittedName>
        <fullName evidence="2">Uncharacterized protein</fullName>
    </submittedName>
</protein>
<evidence type="ECO:0000313" key="3">
    <source>
        <dbReference type="Proteomes" id="UP000796104"/>
    </source>
</evidence>
<evidence type="ECO:0000256" key="1">
    <source>
        <dbReference type="SAM" id="Phobius"/>
    </source>
</evidence>
<reference evidence="2" key="2">
    <citation type="journal article" date="2019" name="PLoS ONE">
        <title>Identification and characterization of putative Aeromonas spp. T3SS effectors.</title>
        <authorList>
            <person name="Rangel L.T."/>
            <person name="Marden J."/>
            <person name="Colston S."/>
            <person name="Setubal J.C."/>
            <person name="Graf J."/>
            <person name="Gogarten J.P."/>
        </authorList>
    </citation>
    <scope>NUCLEOTIDE SEQUENCE</scope>
    <source>
        <strain evidence="2">BAQ071013-135</strain>
    </source>
</reference>
<dbReference type="AlphaFoldDB" id="A0AAX2UU31"/>
<feature type="transmembrane region" description="Helical" evidence="1">
    <location>
        <begin position="156"/>
        <end position="173"/>
    </location>
</feature>
<sequence length="331" mass="36817">MNWKSIIATALITGVVTIATGMLLFWWQTEKAELTYNSIQSIPFDDSNNKLFIQQVEITNSGDRVVEDVVFVLSFLDGVIQKSKVNINGAISHKKRVDERTVELKIDSLNPREIASVSVIFQSSNAITEGGAVSLRGKGVTGKPIGTTNKNNRTPIFISLMAAYAGVFAFLLSTEVGRRAFTLIFKAVIFRRSLGSVNEQKDVIASLLAMYGYPEKAKEYLQSGIARQYWVEADLLASEAIASDDKVKRDTIEILKQISDLDVIFESSKAIVFYNVARIAKSGNINGLDVNHYLDLAKDLDKREITKRIKIDPVFKMNSEASNECAYRQNT</sequence>
<feature type="transmembrane region" description="Helical" evidence="1">
    <location>
        <begin position="6"/>
        <end position="27"/>
    </location>
</feature>
<keyword evidence="1" id="KW-0812">Transmembrane</keyword>
<reference evidence="2" key="1">
    <citation type="submission" date="2017-10" db="EMBL/GenBank/DDBJ databases">
        <authorList>
            <person name="Colston S.M."/>
            <person name="Graf J."/>
        </authorList>
    </citation>
    <scope>NUCLEOTIDE SEQUENCE</scope>
    <source>
        <strain evidence="2">BAQ071013-135</strain>
    </source>
</reference>
<organism evidence="2 3">
    <name type="scientific">Aeromonas veronii</name>
    <dbReference type="NCBI Taxonomy" id="654"/>
    <lineage>
        <taxon>Bacteria</taxon>
        <taxon>Pseudomonadati</taxon>
        <taxon>Pseudomonadota</taxon>
        <taxon>Gammaproteobacteria</taxon>
        <taxon>Aeromonadales</taxon>
        <taxon>Aeromonadaceae</taxon>
        <taxon>Aeromonas</taxon>
    </lineage>
</organism>
<dbReference type="EMBL" id="PDXJ01000010">
    <property type="protein sequence ID" value="TND54595.1"/>
    <property type="molecule type" value="Genomic_DNA"/>
</dbReference>
<gene>
    <name evidence="2" type="ORF">CF123_09055</name>
</gene>
<name>A0AAX2UU31_AERVE</name>
<accession>A0AAX2UU31</accession>